<dbReference type="SUPFAM" id="SSF53474">
    <property type="entry name" value="alpha/beta-Hydrolases"/>
    <property type="match status" value="1"/>
</dbReference>
<dbReference type="Gene3D" id="3.40.50.1820">
    <property type="entry name" value="alpha/beta hydrolase"/>
    <property type="match status" value="1"/>
</dbReference>
<reference evidence="3" key="1">
    <citation type="journal article" date="2023" name="Commun. Biol.">
        <title>Genome analysis of Parmales, the sister group of diatoms, reveals the evolutionary specialization of diatoms from phago-mixotrophs to photoautotrophs.</title>
        <authorList>
            <person name="Ban H."/>
            <person name="Sato S."/>
            <person name="Yoshikawa S."/>
            <person name="Yamada K."/>
            <person name="Nakamura Y."/>
            <person name="Ichinomiya M."/>
            <person name="Sato N."/>
            <person name="Blanc-Mathieu R."/>
            <person name="Endo H."/>
            <person name="Kuwata A."/>
            <person name="Ogata H."/>
        </authorList>
    </citation>
    <scope>NUCLEOTIDE SEQUENCE [LARGE SCALE GENOMIC DNA]</scope>
    <source>
        <strain evidence="3">NIES 3701</strain>
    </source>
</reference>
<accession>A0A9W6ZKL0</accession>
<dbReference type="Pfam" id="PF00561">
    <property type="entry name" value="Abhydrolase_1"/>
    <property type="match status" value="1"/>
</dbReference>
<organism evidence="2 3">
    <name type="scientific">Triparma strigata</name>
    <dbReference type="NCBI Taxonomy" id="1606541"/>
    <lineage>
        <taxon>Eukaryota</taxon>
        <taxon>Sar</taxon>
        <taxon>Stramenopiles</taxon>
        <taxon>Ochrophyta</taxon>
        <taxon>Bolidophyceae</taxon>
        <taxon>Parmales</taxon>
        <taxon>Triparmaceae</taxon>
        <taxon>Triparma</taxon>
    </lineage>
</organism>
<dbReference type="OrthoDB" id="191283at2759"/>
<sequence>MGANGFPAKVYTPVIDKLGKMVAAGGGGGKLHAKMFDYHPHLKLGVTKDWWGMVNSTIDEARALREKSGEDLVGVGHSAGGALIACAATKSPDLFKKVVLVDSPMFNPLKRTLFSFGYMLPDAIIDNVHPMIKTAGKKKHEWEDMKEAEEYVRSRKLFKSFSPEIVDAWLAEGLRKGENCGKMKLVFKHTSEQCMYKTTPMDVPVIGVKNGGWLGQYDAVDQAGVFLYSNTYTFLDKRDIAFLKSKFKGLDFYDFDDEHFWPMRDPEAFAKTLKKHI</sequence>
<evidence type="ECO:0000313" key="3">
    <source>
        <dbReference type="Proteomes" id="UP001165085"/>
    </source>
</evidence>
<feature type="domain" description="AB hydrolase-1" evidence="1">
    <location>
        <begin position="63"/>
        <end position="146"/>
    </location>
</feature>
<evidence type="ECO:0000313" key="2">
    <source>
        <dbReference type="EMBL" id="GMH51975.1"/>
    </source>
</evidence>
<protein>
    <recommendedName>
        <fullName evidence="1">AB hydrolase-1 domain-containing protein</fullName>
    </recommendedName>
</protein>
<dbReference type="InterPro" id="IPR029058">
    <property type="entry name" value="AB_hydrolase_fold"/>
</dbReference>
<gene>
    <name evidence="2" type="ORF">TrST_g8235</name>
</gene>
<name>A0A9W6ZKL0_9STRA</name>
<dbReference type="InterPro" id="IPR000073">
    <property type="entry name" value="AB_hydrolase_1"/>
</dbReference>
<keyword evidence="3" id="KW-1185">Reference proteome</keyword>
<proteinExistence type="predicted"/>
<dbReference type="AlphaFoldDB" id="A0A9W6ZKL0"/>
<dbReference type="Proteomes" id="UP001165085">
    <property type="component" value="Unassembled WGS sequence"/>
</dbReference>
<evidence type="ECO:0000259" key="1">
    <source>
        <dbReference type="Pfam" id="PF00561"/>
    </source>
</evidence>
<comment type="caution">
    <text evidence="2">The sequence shown here is derived from an EMBL/GenBank/DDBJ whole genome shotgun (WGS) entry which is preliminary data.</text>
</comment>
<dbReference type="EMBL" id="BRXY01000007">
    <property type="protein sequence ID" value="GMH51975.1"/>
    <property type="molecule type" value="Genomic_DNA"/>
</dbReference>